<feature type="domain" description="Pseudouridine synthase RsuA/RluA-like" evidence="4">
    <location>
        <begin position="5"/>
        <end position="154"/>
    </location>
</feature>
<organism evidence="5 6">
    <name type="scientific">Pontibacter ruber</name>
    <dbReference type="NCBI Taxonomy" id="1343895"/>
    <lineage>
        <taxon>Bacteria</taxon>
        <taxon>Pseudomonadati</taxon>
        <taxon>Bacteroidota</taxon>
        <taxon>Cytophagia</taxon>
        <taxon>Cytophagales</taxon>
        <taxon>Hymenobacteraceae</taxon>
        <taxon>Pontibacter</taxon>
    </lineage>
</organism>
<reference evidence="6" key="1">
    <citation type="journal article" date="2019" name="Int. J. Syst. Evol. Microbiol.">
        <title>The Global Catalogue of Microorganisms (GCM) 10K type strain sequencing project: providing services to taxonomists for standard genome sequencing and annotation.</title>
        <authorList>
            <consortium name="The Broad Institute Genomics Platform"/>
            <consortium name="The Broad Institute Genome Sequencing Center for Infectious Disease"/>
            <person name="Wu L."/>
            <person name="Ma J."/>
        </authorList>
    </citation>
    <scope>NUCLEOTIDE SEQUENCE [LARGE SCALE GENOMIC DNA]</scope>
    <source>
        <strain evidence="6">CGMCC 4.1782</strain>
    </source>
</reference>
<dbReference type="InterPro" id="IPR018496">
    <property type="entry name" value="PsdUridine_synth_RsuA/RluB_CS"/>
</dbReference>
<evidence type="ECO:0000259" key="4">
    <source>
        <dbReference type="Pfam" id="PF00849"/>
    </source>
</evidence>
<proteinExistence type="inferred from homology"/>
<dbReference type="InterPro" id="IPR050343">
    <property type="entry name" value="RsuA_PseudoU_synthase"/>
</dbReference>
<evidence type="ECO:0000256" key="2">
    <source>
        <dbReference type="ARBA" id="ARBA00023235"/>
    </source>
</evidence>
<dbReference type="Proteomes" id="UP001597374">
    <property type="component" value="Unassembled WGS sequence"/>
</dbReference>
<dbReference type="InterPro" id="IPR020094">
    <property type="entry name" value="TruA/RsuA/RluB/E/F_N"/>
</dbReference>
<dbReference type="Pfam" id="PF00849">
    <property type="entry name" value="PseudoU_synth_2"/>
    <property type="match status" value="1"/>
</dbReference>
<dbReference type="InterPro" id="IPR042092">
    <property type="entry name" value="PsdUridine_s_RsuA/RluB/E/F_cat"/>
</dbReference>
<dbReference type="EC" id="5.4.99.-" evidence="3"/>
<keyword evidence="6" id="KW-1185">Reference proteome</keyword>
<dbReference type="Gene3D" id="3.30.70.1560">
    <property type="entry name" value="Alpha-L RNA-binding motif"/>
    <property type="match status" value="1"/>
</dbReference>
<comment type="similarity">
    <text evidence="1 3">Belongs to the pseudouridine synthase RsuA family.</text>
</comment>
<protein>
    <recommendedName>
        <fullName evidence="3">Pseudouridine synthase</fullName>
        <ecNumber evidence="3">5.4.99.-</ecNumber>
    </recommendedName>
</protein>
<dbReference type="InterPro" id="IPR000748">
    <property type="entry name" value="PsdUridine_synth_RsuA/RluB/E/F"/>
</dbReference>
<evidence type="ECO:0000256" key="3">
    <source>
        <dbReference type="RuleBase" id="RU003887"/>
    </source>
</evidence>
<comment type="caution">
    <text evidence="5">The sequence shown here is derived from an EMBL/GenBank/DDBJ whole genome shotgun (WGS) entry which is preliminary data.</text>
</comment>
<dbReference type="PROSITE" id="PS01149">
    <property type="entry name" value="PSI_RSU"/>
    <property type="match status" value="1"/>
</dbReference>
<dbReference type="InterPro" id="IPR006145">
    <property type="entry name" value="PsdUridine_synth_RsuA/RluA"/>
</dbReference>
<evidence type="ECO:0000313" key="5">
    <source>
        <dbReference type="EMBL" id="MFD2245345.1"/>
    </source>
</evidence>
<sequence>MAHRHFIIHKPFGYISQFVTNHRKKKLLGELYEFPEGTMAIGRLDEKSEGLLLLTTDGKMSEQVRRKDVEKEYYAQVDGLITDEAIEHLQQGVAIGLYGEKYETNTCKAHRLETSPDFAERTRKIRDERHGPTSWVSITLTEGKNRQVRKMTAAVGFPTLRLIRVRVGSIYLRELPAGAVKEVPDFSLALAESDI</sequence>
<evidence type="ECO:0000256" key="1">
    <source>
        <dbReference type="ARBA" id="ARBA00008348"/>
    </source>
</evidence>
<dbReference type="PANTHER" id="PTHR47683:SF2">
    <property type="entry name" value="RNA-BINDING S4 DOMAIN-CONTAINING PROTEIN"/>
    <property type="match status" value="1"/>
</dbReference>
<accession>A0ABW5CVM7</accession>
<dbReference type="SUPFAM" id="SSF55120">
    <property type="entry name" value="Pseudouridine synthase"/>
    <property type="match status" value="1"/>
</dbReference>
<dbReference type="PANTHER" id="PTHR47683">
    <property type="entry name" value="PSEUDOURIDINE SYNTHASE FAMILY PROTEIN-RELATED"/>
    <property type="match status" value="1"/>
</dbReference>
<name>A0ABW5CVM7_9BACT</name>
<keyword evidence="2 3" id="KW-0413">Isomerase</keyword>
<dbReference type="EMBL" id="JBHUIM010000001">
    <property type="protein sequence ID" value="MFD2245345.1"/>
    <property type="molecule type" value="Genomic_DNA"/>
</dbReference>
<dbReference type="RefSeq" id="WP_250429199.1">
    <property type="nucleotide sequence ID" value="NZ_JALPRR010000002.1"/>
</dbReference>
<dbReference type="NCBIfam" id="TIGR00093">
    <property type="entry name" value="pseudouridine synthase"/>
    <property type="match status" value="1"/>
</dbReference>
<evidence type="ECO:0000313" key="6">
    <source>
        <dbReference type="Proteomes" id="UP001597374"/>
    </source>
</evidence>
<dbReference type="InterPro" id="IPR020103">
    <property type="entry name" value="PsdUridine_synth_cat_dom_sf"/>
</dbReference>
<dbReference type="Gene3D" id="3.30.70.580">
    <property type="entry name" value="Pseudouridine synthase I, catalytic domain, N-terminal subdomain"/>
    <property type="match status" value="1"/>
</dbReference>
<gene>
    <name evidence="5" type="ORF">ACFSKP_03710</name>
</gene>